<proteinExistence type="predicted"/>
<sequence length="241" mass="27828">MTQLRHIQLGRMILSEPPSAEIEAENSVIVLENLQTLSIAIDFRSTEEILKRISNLKKLGIGYEYGLMNLEYFYLNNLVRLHQLESLKCLFFESSPSFLHNIIILPQLKKLTLGGIFIPWKDMTIIGSLPNLEVLKLKRFAFDGPEWEPNEGEFLQLKYLLLENIHLLHWRADSIHFPSLQRLVLKNCYKMEEIPSGVGEILTLQMIELHYCAFSLVTSAKQIQEEQQSFGNDGLQVLIWG</sequence>
<comment type="caution">
    <text evidence="1">The sequence shown here is derived from an EMBL/GenBank/DDBJ whole genome shotgun (WGS) entry which is preliminary data.</text>
</comment>
<evidence type="ECO:0000313" key="1">
    <source>
        <dbReference type="EMBL" id="KAL2478886.1"/>
    </source>
</evidence>
<organism evidence="1 2">
    <name type="scientific">Forsythia ovata</name>
    <dbReference type="NCBI Taxonomy" id="205694"/>
    <lineage>
        <taxon>Eukaryota</taxon>
        <taxon>Viridiplantae</taxon>
        <taxon>Streptophyta</taxon>
        <taxon>Embryophyta</taxon>
        <taxon>Tracheophyta</taxon>
        <taxon>Spermatophyta</taxon>
        <taxon>Magnoliopsida</taxon>
        <taxon>eudicotyledons</taxon>
        <taxon>Gunneridae</taxon>
        <taxon>Pentapetalae</taxon>
        <taxon>asterids</taxon>
        <taxon>lamiids</taxon>
        <taxon>Lamiales</taxon>
        <taxon>Oleaceae</taxon>
        <taxon>Forsythieae</taxon>
        <taxon>Forsythia</taxon>
    </lineage>
</organism>
<evidence type="ECO:0000313" key="2">
    <source>
        <dbReference type="Proteomes" id="UP001604277"/>
    </source>
</evidence>
<gene>
    <name evidence="1" type="ORF">Fot_47900</name>
</gene>
<dbReference type="PANTHER" id="PTHR15140:SF33">
    <property type="entry name" value="LATE BLIGHT RESISTANCE PROTEIN HOMOLOG R1A-3 ISOFORM X1"/>
    <property type="match status" value="1"/>
</dbReference>
<dbReference type="AlphaFoldDB" id="A0ABD1QUL1"/>
<accession>A0ABD1QUL1</accession>
<name>A0ABD1QUL1_9LAMI</name>
<dbReference type="PANTHER" id="PTHR15140">
    <property type="entry name" value="TUBULIN-SPECIFIC CHAPERONE E"/>
    <property type="match status" value="1"/>
</dbReference>
<reference evidence="2" key="1">
    <citation type="submission" date="2024-07" db="EMBL/GenBank/DDBJ databases">
        <title>Two chromosome-level genome assemblies of Korean endemic species Abeliophyllum distichum and Forsythia ovata (Oleaceae).</title>
        <authorList>
            <person name="Jang H."/>
        </authorList>
    </citation>
    <scope>NUCLEOTIDE SEQUENCE [LARGE SCALE GENOMIC DNA]</scope>
</reference>
<dbReference type="SUPFAM" id="SSF52058">
    <property type="entry name" value="L domain-like"/>
    <property type="match status" value="1"/>
</dbReference>
<keyword evidence="2" id="KW-1185">Reference proteome</keyword>
<protein>
    <submittedName>
        <fullName evidence="1">Late blight resistance protein-like protein R1A-6</fullName>
    </submittedName>
</protein>
<dbReference type="EMBL" id="JBFOLJ010000014">
    <property type="protein sequence ID" value="KAL2478886.1"/>
    <property type="molecule type" value="Genomic_DNA"/>
</dbReference>
<dbReference type="Gene3D" id="3.80.10.10">
    <property type="entry name" value="Ribonuclease Inhibitor"/>
    <property type="match status" value="1"/>
</dbReference>
<dbReference type="InterPro" id="IPR032675">
    <property type="entry name" value="LRR_dom_sf"/>
</dbReference>
<dbReference type="Proteomes" id="UP001604277">
    <property type="component" value="Unassembled WGS sequence"/>
</dbReference>